<comment type="caution">
    <text evidence="3">The sequence shown here is derived from an EMBL/GenBank/DDBJ whole genome shotgun (WGS) entry which is preliminary data.</text>
</comment>
<dbReference type="Pfam" id="PF00188">
    <property type="entry name" value="CAP"/>
    <property type="match status" value="1"/>
</dbReference>
<feature type="signal peptide" evidence="1">
    <location>
        <begin position="1"/>
        <end position="29"/>
    </location>
</feature>
<evidence type="ECO:0000313" key="4">
    <source>
        <dbReference type="Proteomes" id="UP000215509"/>
    </source>
</evidence>
<dbReference type="Proteomes" id="UP000215509">
    <property type="component" value="Unassembled WGS sequence"/>
</dbReference>
<feature type="domain" description="SLH" evidence="2">
    <location>
        <begin position="536"/>
        <end position="599"/>
    </location>
</feature>
<dbReference type="OrthoDB" id="2079255at2"/>
<evidence type="ECO:0000259" key="2">
    <source>
        <dbReference type="PROSITE" id="PS51272"/>
    </source>
</evidence>
<reference evidence="3 4" key="1">
    <citation type="submission" date="2017-07" db="EMBL/GenBank/DDBJ databases">
        <title>Genome sequencing and assembly of Paenibacillus rigui.</title>
        <authorList>
            <person name="Mayilraj S."/>
        </authorList>
    </citation>
    <scope>NUCLEOTIDE SEQUENCE [LARGE SCALE GENOMIC DNA]</scope>
    <source>
        <strain evidence="3 4">JCM 16352</strain>
    </source>
</reference>
<organism evidence="3 4">
    <name type="scientific">Paenibacillus rigui</name>
    <dbReference type="NCBI Taxonomy" id="554312"/>
    <lineage>
        <taxon>Bacteria</taxon>
        <taxon>Bacillati</taxon>
        <taxon>Bacillota</taxon>
        <taxon>Bacilli</taxon>
        <taxon>Bacillales</taxon>
        <taxon>Paenibacillaceae</taxon>
        <taxon>Paenibacillus</taxon>
    </lineage>
</organism>
<accession>A0A229UJI9</accession>
<protein>
    <recommendedName>
        <fullName evidence="2">SLH domain-containing protein</fullName>
    </recommendedName>
</protein>
<dbReference type="InterPro" id="IPR035940">
    <property type="entry name" value="CAP_sf"/>
</dbReference>
<dbReference type="PROSITE" id="PS51272">
    <property type="entry name" value="SLH"/>
    <property type="match status" value="1"/>
</dbReference>
<gene>
    <name evidence="3" type="ORF">CF651_25010</name>
</gene>
<dbReference type="InterPro" id="IPR014044">
    <property type="entry name" value="CAP_dom"/>
</dbReference>
<dbReference type="PANTHER" id="PTHR31157:SF1">
    <property type="entry name" value="SCP DOMAIN-CONTAINING PROTEIN"/>
    <property type="match status" value="1"/>
</dbReference>
<dbReference type="InterPro" id="IPR001119">
    <property type="entry name" value="SLH_dom"/>
</dbReference>
<dbReference type="PANTHER" id="PTHR31157">
    <property type="entry name" value="SCP DOMAIN-CONTAINING PROTEIN"/>
    <property type="match status" value="1"/>
</dbReference>
<evidence type="ECO:0000313" key="3">
    <source>
        <dbReference type="EMBL" id="OXM83570.1"/>
    </source>
</evidence>
<dbReference type="CDD" id="cd05379">
    <property type="entry name" value="CAP_bacterial"/>
    <property type="match status" value="1"/>
</dbReference>
<dbReference type="EMBL" id="NMQW01000043">
    <property type="protein sequence ID" value="OXM83570.1"/>
    <property type="molecule type" value="Genomic_DNA"/>
</dbReference>
<keyword evidence="4" id="KW-1185">Reference proteome</keyword>
<evidence type="ECO:0000256" key="1">
    <source>
        <dbReference type="SAM" id="SignalP"/>
    </source>
</evidence>
<dbReference type="Pfam" id="PF00395">
    <property type="entry name" value="SLH"/>
    <property type="match status" value="1"/>
</dbReference>
<keyword evidence="1" id="KW-0732">Signal</keyword>
<dbReference type="Gene3D" id="3.40.33.10">
    <property type="entry name" value="CAP"/>
    <property type="match status" value="1"/>
</dbReference>
<dbReference type="Gene3D" id="2.60.40.1080">
    <property type="match status" value="2"/>
</dbReference>
<dbReference type="AlphaFoldDB" id="A0A229UJI9"/>
<proteinExistence type="predicted"/>
<sequence length="711" mass="75528">MIPLKRIVKPLAAALLLSQLPFSILPAGASVAAASSVTSSTYGTPQYTRLSVGVSKIDISLRTRFTTGIYAMGGFGVADNVTSQCTYWVEDTAVATVNSEGAVFSVAEGSTVLHIQFQNLTATVPITVTAEEEQNPITPPLYTEPAVPQSTLDVYSGVDMSRLAAHRKASLDLLNTLRTAVGAAPLTFDDSLNKAAQAHANYQDADKRMGHDETSGKLWFSGAGPGDRARAFGYASSGVGETVAPTSASSSGATQMLIDAPFHRFILLMPSFRDVGVGVSNGYTVIDPGKKSIIYDSKDNGLVYYPYNGQTGIPAYWMAYETPNPLSSYGKAGAKVGYPITISTSTGNKLSFRSAQITDPSGNNVDYYLVDSNKGGNSYGLIFIPKEPLKNNTTYKVNASVTLSSDFESGSSTNKTYDWSFTTQSDTISTLYANSFRSSVPVGSSIKVPSIMARTSSGSESDVTSSVQFTTDSSKVKISDGMIYGISEGKARITATYGGAAYSFDFSVTPNQGGAVPGIVEQLGQEQGQGTGAAAAKAMNFTDISSHWAQATIQWAQQYSIIDGYADGTFRPDGEVTEAEFLAMLFRMYPGSTEALDSAGVSASGDWSDKYYGYAAALNLGLQDSTANRELRSQALKRAQVAQLIAGVSGHNYASDDDAIRFLLDAGYSQGKTASTVAGYAGGERLTRSEALQFLRNLQERGLQKLEKRPN</sequence>
<feature type="chain" id="PRO_5038553074" description="SLH domain-containing protein" evidence="1">
    <location>
        <begin position="30"/>
        <end position="711"/>
    </location>
</feature>
<name>A0A229UJI9_9BACL</name>
<dbReference type="SUPFAM" id="SSF55797">
    <property type="entry name" value="PR-1-like"/>
    <property type="match status" value="1"/>
</dbReference>